<dbReference type="InterPro" id="IPR023806">
    <property type="entry name" value="CHP03905"/>
</dbReference>
<evidence type="ECO:0000256" key="4">
    <source>
        <dbReference type="ARBA" id="ARBA00022741"/>
    </source>
</evidence>
<dbReference type="Pfam" id="PF12637">
    <property type="entry name" value="TSCPD"/>
    <property type="match status" value="1"/>
</dbReference>
<dbReference type="AlphaFoldDB" id="U4QXM0"/>
<evidence type="ECO:0000313" key="8">
    <source>
        <dbReference type="Proteomes" id="UP000016860"/>
    </source>
</evidence>
<dbReference type="InterPro" id="IPR024434">
    <property type="entry name" value="TSCPD_dom"/>
</dbReference>
<feature type="domain" description="TSCPD" evidence="6">
    <location>
        <begin position="4"/>
        <end position="76"/>
    </location>
</feature>
<dbReference type="GO" id="GO:0071897">
    <property type="term" value="P:DNA biosynthetic process"/>
    <property type="evidence" value="ECO:0007669"/>
    <property type="project" value="UniProtKB-KW"/>
</dbReference>
<evidence type="ECO:0000256" key="1">
    <source>
        <dbReference type="ARBA" id="ARBA00007405"/>
    </source>
</evidence>
<evidence type="ECO:0000256" key="3">
    <source>
        <dbReference type="ARBA" id="ARBA00022634"/>
    </source>
</evidence>
<proteinExistence type="inferred from homology"/>
<dbReference type="RefSeq" id="WP_020816846.1">
    <property type="nucleotide sequence ID" value="NZ_ATAY01000088.1"/>
</dbReference>
<dbReference type="EMBL" id="ATAY01000088">
    <property type="protein sequence ID" value="EPR09292.1"/>
    <property type="molecule type" value="Genomic_DNA"/>
</dbReference>
<name>U4QXM0_9FIRM</name>
<evidence type="ECO:0000256" key="5">
    <source>
        <dbReference type="ARBA" id="ARBA00047754"/>
    </source>
</evidence>
<evidence type="ECO:0000256" key="2">
    <source>
        <dbReference type="ARBA" id="ARBA00012274"/>
    </source>
</evidence>
<dbReference type="GO" id="GO:0000166">
    <property type="term" value="F:nucleotide binding"/>
    <property type="evidence" value="ECO:0007669"/>
    <property type="project" value="UniProtKB-KW"/>
</dbReference>
<dbReference type="OrthoDB" id="9801525at2"/>
<comment type="catalytic activity">
    <reaction evidence="5">
        <text>a 2'-deoxyribonucleoside 5'-diphosphate + [thioredoxin]-disulfide + H2O = a ribonucleoside 5'-diphosphate + [thioredoxin]-dithiol</text>
        <dbReference type="Rhea" id="RHEA:23252"/>
        <dbReference type="Rhea" id="RHEA-COMP:10698"/>
        <dbReference type="Rhea" id="RHEA-COMP:10700"/>
        <dbReference type="ChEBI" id="CHEBI:15377"/>
        <dbReference type="ChEBI" id="CHEBI:29950"/>
        <dbReference type="ChEBI" id="CHEBI:50058"/>
        <dbReference type="ChEBI" id="CHEBI:57930"/>
        <dbReference type="ChEBI" id="CHEBI:73316"/>
        <dbReference type="EC" id="1.17.4.1"/>
    </reaction>
</comment>
<organism evidence="7 8">
    <name type="scientific">Ruminiclostridium papyrosolvens C7</name>
    <dbReference type="NCBI Taxonomy" id="1330534"/>
    <lineage>
        <taxon>Bacteria</taxon>
        <taxon>Bacillati</taxon>
        <taxon>Bacillota</taxon>
        <taxon>Clostridia</taxon>
        <taxon>Eubacteriales</taxon>
        <taxon>Oscillospiraceae</taxon>
        <taxon>Ruminiclostridium</taxon>
    </lineage>
</organism>
<dbReference type="Proteomes" id="UP000016860">
    <property type="component" value="Unassembled WGS sequence"/>
</dbReference>
<comment type="caution">
    <text evidence="7">The sequence shown here is derived from an EMBL/GenBank/DDBJ whole genome shotgun (WGS) entry which is preliminary data.</text>
</comment>
<keyword evidence="4" id="KW-0547">Nucleotide-binding</keyword>
<evidence type="ECO:0000259" key="6">
    <source>
        <dbReference type="Pfam" id="PF12637"/>
    </source>
</evidence>
<dbReference type="EC" id="1.17.4.1" evidence="2"/>
<dbReference type="PATRIC" id="fig|1330534.3.peg.3427"/>
<dbReference type="GO" id="GO:0004748">
    <property type="term" value="F:ribonucleoside-diphosphate reductase activity, thioredoxin disulfide as acceptor"/>
    <property type="evidence" value="ECO:0007669"/>
    <property type="project" value="UniProtKB-EC"/>
</dbReference>
<keyword evidence="3" id="KW-0237">DNA synthesis</keyword>
<dbReference type="NCBIfam" id="TIGR03905">
    <property type="entry name" value="TIGR03905_4_Cys"/>
    <property type="match status" value="1"/>
</dbReference>
<reference evidence="7 8" key="1">
    <citation type="journal article" date="2013" name="Genome Announc.">
        <title>Draft Genome Sequence of the Cellulolytic Bacterium Clostridium papyrosolvens C7 (ATCC 700395).</title>
        <authorList>
            <person name="Zepeda V."/>
            <person name="Dassa B."/>
            <person name="Borovok I."/>
            <person name="Lamed R."/>
            <person name="Bayer E.A."/>
            <person name="Cate J.H."/>
        </authorList>
    </citation>
    <scope>NUCLEOTIDE SEQUENCE [LARGE SCALE GENOMIC DNA]</scope>
    <source>
        <strain evidence="7 8">C7</strain>
    </source>
</reference>
<evidence type="ECO:0000313" key="7">
    <source>
        <dbReference type="EMBL" id="EPR09292.1"/>
    </source>
</evidence>
<dbReference type="STRING" id="1330534.L323_17265"/>
<gene>
    <name evidence="7" type="ORF">L323_17265</name>
</gene>
<accession>U4QXM0</accession>
<sequence>MQFKTRGTCSSQISFEIEDGKLKNVRFSNGCSGNLQGISSLVEGMPAHEVITKLKGIDCQGRGTSCPDQLAGAIESVLKTQQAG</sequence>
<comment type="similarity">
    <text evidence="1">Belongs to the ribonucleoside diphosphate reductase class-2 family.</text>
</comment>
<protein>
    <recommendedName>
        <fullName evidence="2">ribonucleoside-diphosphate reductase</fullName>
        <ecNumber evidence="2">1.17.4.1</ecNumber>
    </recommendedName>
</protein>